<dbReference type="InterPro" id="IPR044811">
    <property type="entry name" value="DME/ROS1"/>
</dbReference>
<keyword evidence="8" id="KW-0238">DNA-binding</keyword>
<evidence type="ECO:0000256" key="1">
    <source>
        <dbReference type="ARBA" id="ARBA00001966"/>
    </source>
</evidence>
<feature type="compositionally biased region" description="Basic residues" evidence="10">
    <location>
        <begin position="469"/>
        <end position="482"/>
    </location>
</feature>
<dbReference type="InterPro" id="IPR028924">
    <property type="entry name" value="Perm-CXXC"/>
</dbReference>
<keyword evidence="4" id="KW-0004">4Fe-4S</keyword>
<dbReference type="PANTHER" id="PTHR46213:SF16">
    <property type="entry name" value="HHH-GPD DOMAIN-CONTAINING PROTEIN"/>
    <property type="match status" value="1"/>
</dbReference>
<evidence type="ECO:0000256" key="7">
    <source>
        <dbReference type="ARBA" id="ARBA00023014"/>
    </source>
</evidence>
<comment type="similarity">
    <text evidence="3">Belongs to the DNA glycosylase family. DEMETER subfamily.</text>
</comment>
<feature type="region of interest" description="Disordered" evidence="10">
    <location>
        <begin position="454"/>
        <end position="511"/>
    </location>
</feature>
<dbReference type="GO" id="GO:0141166">
    <property type="term" value="P:chromosomal 5-methylcytosine DNA demethylation pathway"/>
    <property type="evidence" value="ECO:0007669"/>
    <property type="project" value="InterPro"/>
</dbReference>
<protein>
    <recommendedName>
        <fullName evidence="11">HhH-GPD domain-containing protein</fullName>
    </recommendedName>
</protein>
<name>A0A251IX17_MANES</name>
<evidence type="ECO:0000256" key="8">
    <source>
        <dbReference type="ARBA" id="ARBA00023125"/>
    </source>
</evidence>
<dbReference type="InterPro" id="IPR023170">
    <property type="entry name" value="HhH_base_excis_C"/>
</dbReference>
<proteinExistence type="inferred from homology"/>
<comment type="subcellular location">
    <subcellularLocation>
        <location evidence="2">Nucleus</location>
    </subcellularLocation>
</comment>
<dbReference type="Gene3D" id="1.10.340.30">
    <property type="entry name" value="Hypothetical protein, domain 2"/>
    <property type="match status" value="1"/>
</dbReference>
<dbReference type="InterPro" id="IPR028925">
    <property type="entry name" value="RRM_DME"/>
</dbReference>
<dbReference type="Pfam" id="PF15629">
    <property type="entry name" value="Perm-CXXC"/>
    <property type="match status" value="1"/>
</dbReference>
<dbReference type="GO" id="GO:0005634">
    <property type="term" value="C:nucleus"/>
    <property type="evidence" value="ECO:0007669"/>
    <property type="project" value="UniProtKB-SubCell"/>
</dbReference>
<evidence type="ECO:0000313" key="12">
    <source>
        <dbReference type="EMBL" id="OAY25763.1"/>
    </source>
</evidence>
<dbReference type="CDD" id="cd00056">
    <property type="entry name" value="ENDO3c"/>
    <property type="match status" value="1"/>
</dbReference>
<evidence type="ECO:0000256" key="10">
    <source>
        <dbReference type="SAM" id="MobiDB-lite"/>
    </source>
</evidence>
<evidence type="ECO:0000256" key="2">
    <source>
        <dbReference type="ARBA" id="ARBA00004123"/>
    </source>
</evidence>
<dbReference type="GO" id="GO:0035514">
    <property type="term" value="F:DNA demethylase activity"/>
    <property type="evidence" value="ECO:0007669"/>
    <property type="project" value="InterPro"/>
</dbReference>
<evidence type="ECO:0000256" key="3">
    <source>
        <dbReference type="ARBA" id="ARBA00005646"/>
    </source>
</evidence>
<dbReference type="InterPro" id="IPR003265">
    <property type="entry name" value="HhH-GPD_domain"/>
</dbReference>
<sequence>MSTIWIYQRKSKKMEFGSQTEKLKEPPEVHDYRIPITPAKSTPARLQKVYAKRCLEGNSGISFLGQIYEQEAKKMEFGSQIEKLKKPPEVHDYRIPVTPAKSTPARLQKVYAKRCLKGNSGISFLAQIYEQEAKKMEFGSQIEKLKEPPEVHGYRIPVTPAKSTPARLQKVYARRCLKGNLAQIYEQEACDRISPDKNKEEKEQQISHLIYDREDVGIASCGSKDSEYSGSCLLEAALAAELVTKVQRGGPACFDNDNSGCSGKGEGNGGGEGDFSCQETIGSLENIKAFTDNVSRRLDFWTSEESNKVLYELNAPLDSTPSEFSTCPSGATPAFQESETTTIQGEASQESSNAAIQDAIGWKTVPSFQVSASRIDRNTVELDRENLLPERHNLLHNLDMENDNSKVESHVTWLNLNAGDQEKVSKVGFISLVENEKLHFGECLEPATPMLKHNVNKRPRNLTDVNQRPLKRSKRRKHRYRPKIAGQGRSKRTVKNSPVENNEKRKHVTKTQCTVKKDKNKYVRKTGSKKKVERIILQTSTAEHCAEMIAAKSSFLSVAEQPNDDNMMEIVKPNVGGVLESSSTGCLSSDDEVMLPTVSIVLELGASHANDMKPAMQSEVGCFGGKKLSYLHLEIKPFRWSTYGIRSARDYCRNPFVRKKIGLQLWSSWVHPMPSKVNHCLSNSRKIGPNFPKRCKRKRMRRRKSIVSVISSFLHLCGCMKQFIPRGNLSSHAIIQICNQILNITNNQTGCYLKASASDPFQRLTIGEGKGEVDHERNVPENSTEIGQFLQQSFEETKGMEEDLMATPCERNSLRNCFEIGLPLRQASTNEEHGNQMIYPIEAQKLEKKVTQNCIEIRPVPIYSKSQDGSSLEHQELQRTAKSRGLPKVFNREVTVNQKDGDVSMNQISDVSHIVPHQGSDSTKKPRPKVVLDSETLRRWNQLMKIDDGAGEEKVDKEKEKMWEEERNIFRGRVDSFISRMHQVLGDRRFKLWKGSVVDSVVGVFLTQNVSDFLSSSAYMSLAAKYPVESTSIPKASVDALKDKDSQESTRRNIMSIEATQDSCGNQYFVSEPEPETPVDIVQEISLADIEDIGTTILPREYCRHESEVLICSSSACHKSFNFALMEDCQTENVVREKASSDMCSLPPQCTSQVGTKGILHIQSEMNEIQLNILNLVKSVRTALKQAADKTRKMTRGKKENVKEKENVKAKEVEKIDWDSLRRIYSRPRTRDQKDSVDWESVRQAPLTEIAEVIKLRGQQTIIAKRIQDFLNRVYEYHGSIDLEWLRYAPQDLVKEYLLEIPGLGLKSVECVRLLALENNAFPVDVNVGRISVRLGWIPLESLPGDLQFHLLEEYPVMDSIQQYLWPRLSELDQRTLYELHYQMITFGKVVCTKKNPNCVACPMRAECRHLASAIASANLCLPGPSNKGEERSMVPKIPITNSALVGNNVVVINPVSVSILESNNTLESGLRTESCEPLIEEPKSPQLEQDIEDFVTGEDEEEIPGEAIIDDEEEIPTIQLNNESFKEKVNYFMDKYGRSFQTGSSSRGLVPLSVSVDSIPIRKLKQTSRLRTEHQVYEIPDNHELLRGLEKRDCDDHSPYLLAIWTAGETPDSCEPPKKRCNSQGPELCNDQTCFSCQSVREERAEIVRGTIMIPCRTAMRGRFPLNGTYFQVNEVFADHESSYSPIIVSRSLIWHLKRRIVYIGTSPSSIFRGTSSIRDIQENFLRGFICVRGWDSRTREPKPLAKRFHCPPGKMKRTGKRGNHAGIAAN</sequence>
<dbReference type="GO" id="GO:0019104">
    <property type="term" value="F:DNA N-glycosylase activity"/>
    <property type="evidence" value="ECO:0007669"/>
    <property type="project" value="InterPro"/>
</dbReference>
<keyword evidence="7" id="KW-0411">Iron-sulfur</keyword>
<dbReference type="Proteomes" id="UP000091857">
    <property type="component" value="Chromosome 17"/>
</dbReference>
<organism evidence="12 13">
    <name type="scientific">Manihot esculenta</name>
    <name type="common">Cassava</name>
    <name type="synonym">Jatropha manihot</name>
    <dbReference type="NCBI Taxonomy" id="3983"/>
    <lineage>
        <taxon>Eukaryota</taxon>
        <taxon>Viridiplantae</taxon>
        <taxon>Streptophyta</taxon>
        <taxon>Embryophyta</taxon>
        <taxon>Tracheophyta</taxon>
        <taxon>Spermatophyta</taxon>
        <taxon>Magnoliopsida</taxon>
        <taxon>eudicotyledons</taxon>
        <taxon>Gunneridae</taxon>
        <taxon>Pentapetalae</taxon>
        <taxon>rosids</taxon>
        <taxon>fabids</taxon>
        <taxon>Malpighiales</taxon>
        <taxon>Euphorbiaceae</taxon>
        <taxon>Crotonoideae</taxon>
        <taxon>Manihoteae</taxon>
        <taxon>Manihot</taxon>
    </lineage>
</organism>
<evidence type="ECO:0000259" key="11">
    <source>
        <dbReference type="SMART" id="SM00478"/>
    </source>
</evidence>
<dbReference type="Pfam" id="PF15628">
    <property type="entry name" value="RRM_DME"/>
    <property type="match status" value="1"/>
</dbReference>
<comment type="cofactor">
    <cofactor evidence="1">
        <name>[4Fe-4S] cluster</name>
        <dbReference type="ChEBI" id="CHEBI:49883"/>
    </cofactor>
</comment>
<dbReference type="GO" id="GO:0003677">
    <property type="term" value="F:DNA binding"/>
    <property type="evidence" value="ECO:0007669"/>
    <property type="project" value="UniProtKB-KW"/>
</dbReference>
<keyword evidence="13" id="KW-1185">Reference proteome</keyword>
<keyword evidence="9" id="KW-0539">Nucleus</keyword>
<reference evidence="12 13" key="1">
    <citation type="submission" date="2016-02" db="EMBL/GenBank/DDBJ databases">
        <title>WGS assembly of Manihot esculenta.</title>
        <authorList>
            <person name="Bredeson J.V."/>
            <person name="Prochnik S.E."/>
            <person name="Lyons J.B."/>
            <person name="Schmutz J."/>
            <person name="Grimwood J."/>
            <person name="Vrebalov J."/>
            <person name="Bart R.S."/>
            <person name="Amuge T."/>
            <person name="Ferguson M.E."/>
            <person name="Green R."/>
            <person name="Putnam N."/>
            <person name="Stites J."/>
            <person name="Rounsley S."/>
            <person name="Rokhsar D.S."/>
        </authorList>
    </citation>
    <scope>NUCLEOTIDE SEQUENCE [LARGE SCALE GENOMIC DNA]</scope>
    <source>
        <strain evidence="13">cv. AM560-2</strain>
        <tissue evidence="12">Leaf</tissue>
    </source>
</reference>
<accession>A0A251IX17</accession>
<evidence type="ECO:0000256" key="4">
    <source>
        <dbReference type="ARBA" id="ARBA00022485"/>
    </source>
</evidence>
<evidence type="ECO:0000313" key="13">
    <source>
        <dbReference type="Proteomes" id="UP000091857"/>
    </source>
</evidence>
<gene>
    <name evidence="12" type="ORF">MANES_17G117800</name>
</gene>
<dbReference type="Gramene" id="Manes.17G117800.7.v8.1">
    <property type="protein sequence ID" value="Manes.17G117800.7.v8.1.CDS"/>
    <property type="gene ID" value="Manes.17G117800.v8.1"/>
</dbReference>
<keyword evidence="5" id="KW-0479">Metal-binding</keyword>
<dbReference type="SMART" id="SM00478">
    <property type="entry name" value="ENDO3c"/>
    <property type="match status" value="1"/>
</dbReference>
<dbReference type="GO" id="GO:0046872">
    <property type="term" value="F:metal ion binding"/>
    <property type="evidence" value="ECO:0007669"/>
    <property type="project" value="UniProtKB-KW"/>
</dbReference>
<evidence type="ECO:0000256" key="6">
    <source>
        <dbReference type="ARBA" id="ARBA00023004"/>
    </source>
</evidence>
<dbReference type="GO" id="GO:0051539">
    <property type="term" value="F:4 iron, 4 sulfur cluster binding"/>
    <property type="evidence" value="ECO:0007669"/>
    <property type="project" value="UniProtKB-KW"/>
</dbReference>
<dbReference type="PANTHER" id="PTHR46213">
    <property type="entry name" value="TRANSCRIPTIONAL ACTIVATOR DEMETER"/>
    <property type="match status" value="1"/>
</dbReference>
<evidence type="ECO:0000256" key="9">
    <source>
        <dbReference type="ARBA" id="ARBA00023242"/>
    </source>
</evidence>
<dbReference type="EMBL" id="CM004403">
    <property type="protein sequence ID" value="OAY25763.1"/>
    <property type="molecule type" value="Genomic_DNA"/>
</dbReference>
<dbReference type="SUPFAM" id="SSF48150">
    <property type="entry name" value="DNA-glycosylase"/>
    <property type="match status" value="1"/>
</dbReference>
<dbReference type="InterPro" id="IPR011257">
    <property type="entry name" value="DNA_glycosylase"/>
</dbReference>
<feature type="domain" description="HhH-GPD" evidence="11">
    <location>
        <begin position="1207"/>
        <end position="1390"/>
    </location>
</feature>
<evidence type="ECO:0000256" key="5">
    <source>
        <dbReference type="ARBA" id="ARBA00022723"/>
    </source>
</evidence>
<keyword evidence="6" id="KW-0408">Iron</keyword>
<dbReference type="GO" id="GO:0006284">
    <property type="term" value="P:base-excision repair"/>
    <property type="evidence" value="ECO:0007669"/>
    <property type="project" value="InterPro"/>
</dbReference>
<dbReference type="EMBL" id="CM004403">
    <property type="protein sequence ID" value="OAY25761.1"/>
    <property type="molecule type" value="Genomic_DNA"/>
</dbReference>
<dbReference type="Gene3D" id="1.10.1670.10">
    <property type="entry name" value="Helix-hairpin-Helix base-excision DNA repair enzymes (C-terminal)"/>
    <property type="match status" value="1"/>
</dbReference>